<feature type="compositionally biased region" description="Polar residues" evidence="1">
    <location>
        <begin position="72"/>
        <end position="81"/>
    </location>
</feature>
<evidence type="ECO:0000256" key="1">
    <source>
        <dbReference type="SAM" id="MobiDB-lite"/>
    </source>
</evidence>
<protein>
    <submittedName>
        <fullName evidence="2">Uncharacterized protein</fullName>
    </submittedName>
</protein>
<sequence>MSSQTTSMVFKNNILIPSYHADSNSFLLDHPRGAYTTMRTLKDNNKTALFQYEHHIKRLIKSSKTMKEEQSQQDNSGSKDPNSPYKFDLLDDYPTFFKTVKDLTVDNIKQFKNSNQSGAVEDHDLKITILLTWLNYNGERFDLYTHITHLPPRPTDPVLVDIRRGSRVEMKAKDSVWVEQRKSVTDNKTKNSNEVLLCEDDGNVREGSSSNFFVLKDDGVLYTANEGILQGTVQILLLENVVDQLSQKVTFGIPNLCDLTKWKEAFVTSTSRLILPIHSFVISPDCIQFVDKSATLDRNENGDHVYKLLPNEKHSPVSEVLNKTLTSHMMDMSECLD</sequence>
<feature type="region of interest" description="Disordered" evidence="1">
    <location>
        <begin position="62"/>
        <end position="84"/>
    </location>
</feature>
<name>A0AAW2YM31_9EUKA</name>
<evidence type="ECO:0000313" key="3">
    <source>
        <dbReference type="Proteomes" id="UP001431209"/>
    </source>
</evidence>
<dbReference type="PANTHER" id="PTHR47703">
    <property type="entry name" value="D-AMINOACID AMINOTRANSFERASE-LIKE PLP-DEPENDENT ENZYMES SUPERFAMILY PROTEIN"/>
    <property type="match status" value="1"/>
</dbReference>
<reference evidence="2 3" key="1">
    <citation type="submission" date="2024-03" db="EMBL/GenBank/DDBJ databases">
        <title>The Acrasis kona genome and developmental transcriptomes reveal deep origins of eukaryotic multicellular pathways.</title>
        <authorList>
            <person name="Sheikh S."/>
            <person name="Fu C.-J."/>
            <person name="Brown M.W."/>
            <person name="Baldauf S.L."/>
        </authorList>
    </citation>
    <scope>NUCLEOTIDE SEQUENCE [LARGE SCALE GENOMIC DNA]</scope>
    <source>
        <strain evidence="2 3">ATCC MYA-3509</strain>
    </source>
</reference>
<keyword evidence="3" id="KW-1185">Reference proteome</keyword>
<dbReference type="InterPro" id="IPR001544">
    <property type="entry name" value="Aminotrans_IV"/>
</dbReference>
<comment type="caution">
    <text evidence="2">The sequence shown here is derived from an EMBL/GenBank/DDBJ whole genome shotgun (WGS) entry which is preliminary data.</text>
</comment>
<dbReference type="InterPro" id="IPR043132">
    <property type="entry name" value="BCAT-like_C"/>
</dbReference>
<dbReference type="EMBL" id="JAOPGA020000144">
    <property type="protein sequence ID" value="KAL0477157.1"/>
    <property type="molecule type" value="Genomic_DNA"/>
</dbReference>
<organism evidence="2 3">
    <name type="scientific">Acrasis kona</name>
    <dbReference type="NCBI Taxonomy" id="1008807"/>
    <lineage>
        <taxon>Eukaryota</taxon>
        <taxon>Discoba</taxon>
        <taxon>Heterolobosea</taxon>
        <taxon>Tetramitia</taxon>
        <taxon>Eutetramitia</taxon>
        <taxon>Acrasidae</taxon>
        <taxon>Acrasis</taxon>
    </lineage>
</organism>
<dbReference type="Pfam" id="PF01063">
    <property type="entry name" value="Aminotran_4"/>
    <property type="match status" value="1"/>
</dbReference>
<dbReference type="SUPFAM" id="SSF56752">
    <property type="entry name" value="D-aminoacid aminotransferase-like PLP-dependent enzymes"/>
    <property type="match status" value="1"/>
</dbReference>
<proteinExistence type="predicted"/>
<dbReference type="AlphaFoldDB" id="A0AAW2YM31"/>
<accession>A0AAW2YM31</accession>
<evidence type="ECO:0000313" key="2">
    <source>
        <dbReference type="EMBL" id="KAL0477157.1"/>
    </source>
</evidence>
<dbReference type="PANTHER" id="PTHR47703:SF2">
    <property type="entry name" value="D-AMINOACID AMINOTRANSFERASE-LIKE PLP-DEPENDENT ENZYMES SUPERFAMILY PROTEIN"/>
    <property type="match status" value="1"/>
</dbReference>
<dbReference type="Proteomes" id="UP001431209">
    <property type="component" value="Unassembled WGS sequence"/>
</dbReference>
<gene>
    <name evidence="2" type="ORF">AKO1_005930</name>
</gene>
<dbReference type="GO" id="GO:0003824">
    <property type="term" value="F:catalytic activity"/>
    <property type="evidence" value="ECO:0007669"/>
    <property type="project" value="InterPro"/>
</dbReference>
<dbReference type="Gene3D" id="3.20.10.10">
    <property type="entry name" value="D-amino Acid Aminotransferase, subunit A, domain 2"/>
    <property type="match status" value="1"/>
</dbReference>
<dbReference type="InterPro" id="IPR036038">
    <property type="entry name" value="Aminotransferase-like"/>
</dbReference>